<reference evidence="8 9" key="1">
    <citation type="submission" date="2019-12" db="EMBL/GenBank/DDBJ databases">
        <authorList>
            <person name="Scholz U."/>
            <person name="Mascher M."/>
            <person name="Fiebig A."/>
        </authorList>
    </citation>
    <scope>NUCLEOTIDE SEQUENCE</scope>
</reference>
<dbReference type="SUPFAM" id="SSF50978">
    <property type="entry name" value="WD40 repeat-like"/>
    <property type="match status" value="1"/>
</dbReference>
<dbReference type="EMBL" id="CACRZD030000009">
    <property type="protein sequence ID" value="CAA6665584.1"/>
    <property type="molecule type" value="Genomic_DNA"/>
</dbReference>
<protein>
    <submittedName>
        <fullName evidence="8">Uncharacterized protein</fullName>
    </submittedName>
</protein>
<dbReference type="SMART" id="SM00320">
    <property type="entry name" value="WD40"/>
    <property type="match status" value="6"/>
</dbReference>
<comment type="similarity">
    <text evidence="5">Belongs to the WD repeat cdt2 family.</text>
</comment>
<dbReference type="InterPro" id="IPR051865">
    <property type="entry name" value="WD-repeat_CDT2_adapter"/>
</dbReference>
<gene>
    <name evidence="8" type="ORF">SI7747_09011973</name>
</gene>
<evidence type="ECO:0000313" key="9">
    <source>
        <dbReference type="Proteomes" id="UP001189122"/>
    </source>
</evidence>
<keyword evidence="4" id="KW-0833">Ubl conjugation pathway</keyword>
<dbReference type="Gene3D" id="2.130.10.10">
    <property type="entry name" value="YVTN repeat-like/Quinoprotein amine dehydrogenase"/>
    <property type="match status" value="2"/>
</dbReference>
<dbReference type="PROSITE" id="PS50294">
    <property type="entry name" value="WD_REPEATS_REGION"/>
    <property type="match status" value="1"/>
</dbReference>
<evidence type="ECO:0000256" key="1">
    <source>
        <dbReference type="ARBA" id="ARBA00004906"/>
    </source>
</evidence>
<dbReference type="GO" id="GO:0005634">
    <property type="term" value="C:nucleus"/>
    <property type="evidence" value="ECO:0007669"/>
    <property type="project" value="TreeGrafter"/>
</dbReference>
<dbReference type="PANTHER" id="PTHR22852">
    <property type="entry name" value="LETHAL 2 DENTICLELESS PROTEIN RETINOIC ACID-REGULATED NUCLEAR MATRIX-ASSOCIATED PROTEIN"/>
    <property type="match status" value="1"/>
</dbReference>
<evidence type="ECO:0000313" key="8">
    <source>
        <dbReference type="EMBL" id="CAA2626269.1"/>
    </source>
</evidence>
<organism evidence="8">
    <name type="scientific">Spirodela intermedia</name>
    <name type="common">Intermediate duckweed</name>
    <dbReference type="NCBI Taxonomy" id="51605"/>
    <lineage>
        <taxon>Eukaryota</taxon>
        <taxon>Viridiplantae</taxon>
        <taxon>Streptophyta</taxon>
        <taxon>Embryophyta</taxon>
        <taxon>Tracheophyta</taxon>
        <taxon>Spermatophyta</taxon>
        <taxon>Magnoliopsida</taxon>
        <taxon>Liliopsida</taxon>
        <taxon>Araceae</taxon>
        <taxon>Lemnoideae</taxon>
        <taxon>Spirodela</taxon>
    </lineage>
</organism>
<accession>A0A7I8J6A9</accession>
<dbReference type="PRINTS" id="PR00320">
    <property type="entry name" value="GPROTEINBRPT"/>
</dbReference>
<dbReference type="InterPro" id="IPR001680">
    <property type="entry name" value="WD40_rpt"/>
</dbReference>
<dbReference type="PANTHER" id="PTHR22852:SF0">
    <property type="entry name" value="DENTICLELESS PROTEIN HOMOLOG"/>
    <property type="match status" value="1"/>
</dbReference>
<dbReference type="GO" id="GO:0043161">
    <property type="term" value="P:proteasome-mediated ubiquitin-dependent protein catabolic process"/>
    <property type="evidence" value="ECO:0007669"/>
    <property type="project" value="TreeGrafter"/>
</dbReference>
<keyword evidence="2 6" id="KW-0853">WD repeat</keyword>
<evidence type="ECO:0000256" key="5">
    <source>
        <dbReference type="ARBA" id="ARBA00038344"/>
    </source>
</evidence>
<proteinExistence type="inferred from homology"/>
<dbReference type="AlphaFoldDB" id="A0A7I8J6A9"/>
<dbReference type="EMBL" id="LR743596">
    <property type="protein sequence ID" value="CAA2626269.1"/>
    <property type="molecule type" value="Genomic_DNA"/>
</dbReference>
<dbReference type="Pfam" id="PF00400">
    <property type="entry name" value="WD40"/>
    <property type="match status" value="5"/>
</dbReference>
<evidence type="ECO:0000256" key="4">
    <source>
        <dbReference type="ARBA" id="ARBA00022786"/>
    </source>
</evidence>
<sequence length="430" mass="46475">MRTGNSSPSCSSFCDLSSRELNGLRGPTRSWLTGLSTESNVVALEHDGDAALPLALSFCETIRSSHLLAASDEDGYVSLYDTRRFPLSFAPIRKRKAGAKLREWIAHKNAVFDVCWLKGEMHILTASGDQTIKAWNVETTKCVGIMKGHSGSVKSGASTSITSVLYLKDDVSIATAGAVDSVVKFWDTRSLKSPLTQGCPNLEPSKGKARGLHGISCLSQDSNGVHLAASCMDNSIYLYDVLHLEKGPQKAFTGCKIDSFYIKSRISPDAAHILSGSSDGNAYIWQIQRPESNPFKFAGHEGEVTAVDWCPSGVGKFTTSSDDQTRVTAFPYAERRKLVLADDPSDSTESTADTRSPILSGVDGFSTPEPGKKRRSDLCQSETADEHKTPEAPSNSPASVLNPPSSSKKTIRDYFLSTSSLWESNINSDS</sequence>
<dbReference type="PROSITE" id="PS50082">
    <property type="entry name" value="WD_REPEATS_2"/>
    <property type="match status" value="1"/>
</dbReference>
<dbReference type="InterPro" id="IPR019775">
    <property type="entry name" value="WD40_repeat_CS"/>
</dbReference>
<comment type="pathway">
    <text evidence="1">Protein modification; protein ubiquitination.</text>
</comment>
<evidence type="ECO:0000256" key="6">
    <source>
        <dbReference type="PROSITE-ProRule" id="PRU00221"/>
    </source>
</evidence>
<evidence type="ECO:0000256" key="2">
    <source>
        <dbReference type="ARBA" id="ARBA00022574"/>
    </source>
</evidence>
<feature type="region of interest" description="Disordered" evidence="7">
    <location>
        <begin position="340"/>
        <end position="409"/>
    </location>
</feature>
<dbReference type="InterPro" id="IPR020472">
    <property type="entry name" value="WD40_PAC1"/>
</dbReference>
<dbReference type="GO" id="GO:0030674">
    <property type="term" value="F:protein-macromolecule adaptor activity"/>
    <property type="evidence" value="ECO:0007669"/>
    <property type="project" value="TreeGrafter"/>
</dbReference>
<dbReference type="InterPro" id="IPR036322">
    <property type="entry name" value="WD40_repeat_dom_sf"/>
</dbReference>
<feature type="repeat" description="WD" evidence="6">
    <location>
        <begin position="104"/>
        <end position="145"/>
    </location>
</feature>
<evidence type="ECO:0000256" key="3">
    <source>
        <dbReference type="ARBA" id="ARBA00022737"/>
    </source>
</evidence>
<name>A0A7I8J6A9_SPIIN</name>
<dbReference type="PROSITE" id="PS00678">
    <property type="entry name" value="WD_REPEATS_1"/>
    <property type="match status" value="1"/>
</dbReference>
<keyword evidence="3" id="KW-0677">Repeat</keyword>
<dbReference type="InterPro" id="IPR015943">
    <property type="entry name" value="WD40/YVTN_repeat-like_dom_sf"/>
</dbReference>
<evidence type="ECO:0000256" key="7">
    <source>
        <dbReference type="SAM" id="MobiDB-lite"/>
    </source>
</evidence>
<feature type="compositionally biased region" description="Polar residues" evidence="7">
    <location>
        <begin position="392"/>
        <end position="408"/>
    </location>
</feature>
<keyword evidence="9" id="KW-1185">Reference proteome</keyword>
<dbReference type="Proteomes" id="UP001189122">
    <property type="component" value="Unassembled WGS sequence"/>
</dbReference>